<comment type="cofactor">
    <cofactor evidence="1">
        <name>[4Fe-4S] cluster</name>
        <dbReference type="ChEBI" id="CHEBI:49883"/>
    </cofactor>
</comment>
<dbReference type="CDD" id="cd01335">
    <property type="entry name" value="Radical_SAM"/>
    <property type="match status" value="1"/>
</dbReference>
<evidence type="ECO:0000256" key="1">
    <source>
        <dbReference type="ARBA" id="ARBA00001966"/>
    </source>
</evidence>
<dbReference type="PANTHER" id="PTHR43288">
    <property type="entry name" value="BIOTIN SYNTHASE-RELATED PROTEIN, RADICAL SAM SUPERFAMILY"/>
    <property type="match status" value="1"/>
</dbReference>
<dbReference type="GO" id="GO:0046872">
    <property type="term" value="F:metal ion binding"/>
    <property type="evidence" value="ECO:0007669"/>
    <property type="project" value="UniProtKB-KW"/>
</dbReference>
<dbReference type="SFLD" id="SFLDS00029">
    <property type="entry name" value="Radical_SAM"/>
    <property type="match status" value="1"/>
</dbReference>
<dbReference type="InterPro" id="IPR013785">
    <property type="entry name" value="Aldolase_TIM"/>
</dbReference>
<dbReference type="SMART" id="SM00876">
    <property type="entry name" value="BATS"/>
    <property type="match status" value="1"/>
</dbReference>
<evidence type="ECO:0000313" key="10">
    <source>
        <dbReference type="Proteomes" id="UP000323521"/>
    </source>
</evidence>
<dbReference type="AlphaFoldDB" id="A0A3G1KTK1"/>
<dbReference type="GO" id="GO:0003824">
    <property type="term" value="F:catalytic activity"/>
    <property type="evidence" value="ECO:0007669"/>
    <property type="project" value="InterPro"/>
</dbReference>
<dbReference type="SFLD" id="SFLDG01113">
    <property type="entry name" value="Uncharacterised_Radical_SAM_Su"/>
    <property type="match status" value="1"/>
</dbReference>
<keyword evidence="5" id="KW-0408">Iron</keyword>
<dbReference type="PANTHER" id="PTHR43288:SF2">
    <property type="entry name" value="RADICAL SAM CORE DOMAIN-CONTAINING PROTEIN"/>
    <property type="match status" value="1"/>
</dbReference>
<dbReference type="EMBL" id="CP017634">
    <property type="protein sequence ID" value="ATW25833.1"/>
    <property type="molecule type" value="Genomic_DNA"/>
</dbReference>
<evidence type="ECO:0000259" key="8">
    <source>
        <dbReference type="PROSITE" id="PS51918"/>
    </source>
</evidence>
<dbReference type="Gene3D" id="3.20.20.70">
    <property type="entry name" value="Aldolase class I"/>
    <property type="match status" value="1"/>
</dbReference>
<evidence type="ECO:0000256" key="7">
    <source>
        <dbReference type="ARBA" id="ARBA00034078"/>
    </source>
</evidence>
<dbReference type="GO" id="GO:0051539">
    <property type="term" value="F:4 iron, 4 sulfur cluster binding"/>
    <property type="evidence" value="ECO:0007669"/>
    <property type="project" value="UniProtKB-KW"/>
</dbReference>
<proteinExistence type="predicted"/>
<accession>A0A3G1KTK1</accession>
<keyword evidence="10" id="KW-1185">Reference proteome</keyword>
<dbReference type="SUPFAM" id="SSF102114">
    <property type="entry name" value="Radical SAM enzymes"/>
    <property type="match status" value="1"/>
</dbReference>
<sequence>MEITRERIFSLLQTPFEELLAQAWAIRRQHHFSSISFAAPSAKHYEIDGYQNSPHAFAAISLTGSSCALGCEHCKGKLLESMAAVKNSRDLMERGERLRAAGCAGILLSGGADAQGEVPLLGWEEGIAGLKKTGLKIIVHTGLVSPETARMLHRCQVDQVLVDVIGDGKTIRDVYHLDRNPDDYGESLRLLHAMGLYAVPHLVAGLHYGEIRGEYEALYQIAQINPPILVIVVFNPLPGTPMAQVKGPLPEEVAQVIALARILNPQSKVMLGCARPAGKKKKEIEHLALRAGVNGMAYPTEETVKLAGALGLEASFSPLCCSLL</sequence>
<organism evidence="9 10">
    <name type="scientific">Formimonas warabiya</name>
    <dbReference type="NCBI Taxonomy" id="1761012"/>
    <lineage>
        <taxon>Bacteria</taxon>
        <taxon>Bacillati</taxon>
        <taxon>Bacillota</taxon>
        <taxon>Clostridia</taxon>
        <taxon>Eubacteriales</taxon>
        <taxon>Peptococcaceae</taxon>
        <taxon>Candidatus Formimonas</taxon>
    </lineage>
</organism>
<evidence type="ECO:0000256" key="6">
    <source>
        <dbReference type="ARBA" id="ARBA00023014"/>
    </source>
</evidence>
<keyword evidence="3" id="KW-0949">S-adenosyl-L-methionine</keyword>
<dbReference type="InterPro" id="IPR006638">
    <property type="entry name" value="Elp3/MiaA/NifB-like_rSAM"/>
</dbReference>
<reference evidence="9 10" key="1">
    <citation type="submission" date="2016-10" db="EMBL/GenBank/DDBJ databases">
        <title>Complete Genome Sequence of Peptococcaceae strain DCMF.</title>
        <authorList>
            <person name="Edwards R.J."/>
            <person name="Holland S.I."/>
            <person name="Deshpande N.P."/>
            <person name="Wong Y.K."/>
            <person name="Ertan H."/>
            <person name="Manefield M."/>
            <person name="Russell T.L."/>
            <person name="Lee M.J."/>
        </authorList>
    </citation>
    <scope>NUCLEOTIDE SEQUENCE [LARGE SCALE GENOMIC DNA]</scope>
    <source>
        <strain evidence="9 10">DCMF</strain>
    </source>
</reference>
<dbReference type="GO" id="GO:0042364">
    <property type="term" value="P:water-soluble vitamin biosynthetic process"/>
    <property type="evidence" value="ECO:0007669"/>
    <property type="project" value="UniProtKB-ARBA"/>
</dbReference>
<dbReference type="GO" id="GO:0044272">
    <property type="term" value="P:sulfur compound biosynthetic process"/>
    <property type="evidence" value="ECO:0007669"/>
    <property type="project" value="UniProtKB-ARBA"/>
</dbReference>
<dbReference type="PROSITE" id="PS51918">
    <property type="entry name" value="RADICAL_SAM"/>
    <property type="match status" value="1"/>
</dbReference>
<dbReference type="InterPro" id="IPR007197">
    <property type="entry name" value="rSAM"/>
</dbReference>
<gene>
    <name evidence="9" type="ORF">DCMF_14620</name>
</gene>
<dbReference type="InterPro" id="IPR058240">
    <property type="entry name" value="rSAM_sf"/>
</dbReference>
<dbReference type="InterPro" id="IPR010722">
    <property type="entry name" value="BATS_dom"/>
</dbReference>
<keyword evidence="4" id="KW-0479">Metal-binding</keyword>
<protein>
    <recommendedName>
        <fullName evidence="8">Radical SAM core domain-containing protein</fullName>
    </recommendedName>
</protein>
<dbReference type="Proteomes" id="UP000323521">
    <property type="component" value="Chromosome"/>
</dbReference>
<dbReference type="SMART" id="SM00729">
    <property type="entry name" value="Elp3"/>
    <property type="match status" value="1"/>
</dbReference>
<comment type="cofactor">
    <cofactor evidence="7">
        <name>[2Fe-2S] cluster</name>
        <dbReference type="ChEBI" id="CHEBI:190135"/>
    </cofactor>
</comment>
<evidence type="ECO:0000256" key="3">
    <source>
        <dbReference type="ARBA" id="ARBA00022691"/>
    </source>
</evidence>
<evidence type="ECO:0000256" key="5">
    <source>
        <dbReference type="ARBA" id="ARBA00023004"/>
    </source>
</evidence>
<evidence type="ECO:0000256" key="4">
    <source>
        <dbReference type="ARBA" id="ARBA00022723"/>
    </source>
</evidence>
<keyword evidence="2" id="KW-0004">4Fe-4S</keyword>
<name>A0A3G1KTK1_FORW1</name>
<evidence type="ECO:0000256" key="2">
    <source>
        <dbReference type="ARBA" id="ARBA00022485"/>
    </source>
</evidence>
<evidence type="ECO:0000313" key="9">
    <source>
        <dbReference type="EMBL" id="ATW25833.1"/>
    </source>
</evidence>
<dbReference type="Pfam" id="PF06968">
    <property type="entry name" value="BATS"/>
    <property type="match status" value="1"/>
</dbReference>
<dbReference type="RefSeq" id="WP_236860334.1">
    <property type="nucleotide sequence ID" value="NZ_CP017634.1"/>
</dbReference>
<feature type="domain" description="Radical SAM core" evidence="8">
    <location>
        <begin position="50"/>
        <end position="274"/>
    </location>
</feature>
<keyword evidence="6" id="KW-0411">Iron-sulfur</keyword>
<dbReference type="KEGG" id="fwa:DCMF_14620"/>